<feature type="repeat" description="WD" evidence="3">
    <location>
        <begin position="327"/>
        <end position="367"/>
    </location>
</feature>
<dbReference type="AlphaFoldDB" id="L8GG50"/>
<dbReference type="InterPro" id="IPR015943">
    <property type="entry name" value="WD40/YVTN_repeat-like_dom_sf"/>
</dbReference>
<dbReference type="VEuPathDB" id="AmoebaDB:ACA1_261210"/>
<dbReference type="KEGG" id="acan:ACA1_261210"/>
<dbReference type="PROSITE" id="PS00678">
    <property type="entry name" value="WD_REPEATS_1"/>
    <property type="match status" value="2"/>
</dbReference>
<dbReference type="InterPro" id="IPR011044">
    <property type="entry name" value="Quino_amine_DH_bsu"/>
</dbReference>
<keyword evidence="7" id="KW-1185">Reference proteome</keyword>
<feature type="repeat" description="WD" evidence="3">
    <location>
        <begin position="253"/>
        <end position="294"/>
    </location>
</feature>
<dbReference type="SUPFAM" id="SSF50969">
    <property type="entry name" value="YVTN repeat-like/Quinoprotein amine dehydrogenase"/>
    <property type="match status" value="1"/>
</dbReference>
<feature type="domain" description="F-box" evidence="5">
    <location>
        <begin position="47"/>
        <end position="93"/>
    </location>
</feature>
<dbReference type="PANTHER" id="PTHR22847">
    <property type="entry name" value="WD40 REPEAT PROTEIN"/>
    <property type="match status" value="1"/>
</dbReference>
<dbReference type="GO" id="GO:1990234">
    <property type="term" value="C:transferase complex"/>
    <property type="evidence" value="ECO:0007669"/>
    <property type="project" value="UniProtKB-ARBA"/>
</dbReference>
<dbReference type="Pfam" id="PF00400">
    <property type="entry name" value="WD40"/>
    <property type="match status" value="6"/>
</dbReference>
<keyword evidence="2" id="KW-0677">Repeat</keyword>
<feature type="repeat" description="WD" evidence="3">
    <location>
        <begin position="173"/>
        <end position="212"/>
    </location>
</feature>
<dbReference type="InterPro" id="IPR036322">
    <property type="entry name" value="WD40_repeat_dom_sf"/>
</dbReference>
<dbReference type="PROSITE" id="PS50294">
    <property type="entry name" value="WD_REPEATS_REGION"/>
    <property type="match status" value="4"/>
</dbReference>
<dbReference type="SMART" id="SM00256">
    <property type="entry name" value="FBOX"/>
    <property type="match status" value="1"/>
</dbReference>
<dbReference type="Gene3D" id="1.20.1280.50">
    <property type="match status" value="1"/>
</dbReference>
<evidence type="ECO:0000313" key="7">
    <source>
        <dbReference type="Proteomes" id="UP000011083"/>
    </source>
</evidence>
<dbReference type="PROSITE" id="PS50082">
    <property type="entry name" value="WD_REPEATS_2"/>
    <property type="match status" value="6"/>
</dbReference>
<evidence type="ECO:0000256" key="4">
    <source>
        <dbReference type="SAM" id="MobiDB-lite"/>
    </source>
</evidence>
<dbReference type="PROSITE" id="PS50181">
    <property type="entry name" value="FBOX"/>
    <property type="match status" value="1"/>
</dbReference>
<sequence length="446" mass="50372">MTTIINLNYSWSDLEYTPPVGTAARPLSSSPFSYPRPNKRDNRRKGGKGIFVLADELFLYTFSFLDPIELITTSLVCQEFKRLINDDSLWRSLYHTYWKRDYAHRRSWREAVKQGMLSEENWTTGNNQKLVLKGAHTGPITCIQLNGDTVVSGGADAALQVWNRQDGSKRVQLRGHTAEVQTLELRGNRAVSGSADSTIRIWSVYSKDCLKVLSGHQKAIECTNVDDAYIVSGSADSTVRLWDMNTGQLMRTWREHTEAITRVAIRDGGRTLVSAAVDGDVKLWDSLSGNSIQTLKHPSAVRDYNVVSAAKDVIYIWDMRMGRWHKLKSHTRPVLCMHYYEDNRLVSGSLDTTIRVWDLSRGSEEEIGTFKGHTQGVKCIQCDGRRVVSGSNDHTIRVFDLEEGRCLYAFLFSDWVNCLAFDESTLAGGSSDSTLSLFSYYLHPRS</sequence>
<evidence type="ECO:0000256" key="1">
    <source>
        <dbReference type="ARBA" id="ARBA00022574"/>
    </source>
</evidence>
<feature type="repeat" description="WD" evidence="3">
    <location>
        <begin position="133"/>
        <end position="172"/>
    </location>
</feature>
<organism evidence="6 7">
    <name type="scientific">Acanthamoeba castellanii (strain ATCC 30010 / Neff)</name>
    <dbReference type="NCBI Taxonomy" id="1257118"/>
    <lineage>
        <taxon>Eukaryota</taxon>
        <taxon>Amoebozoa</taxon>
        <taxon>Discosea</taxon>
        <taxon>Longamoebia</taxon>
        <taxon>Centramoebida</taxon>
        <taxon>Acanthamoebidae</taxon>
        <taxon>Acanthamoeba</taxon>
    </lineage>
</organism>
<evidence type="ECO:0000256" key="2">
    <source>
        <dbReference type="ARBA" id="ARBA00022737"/>
    </source>
</evidence>
<feature type="repeat" description="WD" evidence="3">
    <location>
        <begin position="213"/>
        <end position="252"/>
    </location>
</feature>
<dbReference type="Proteomes" id="UP000011083">
    <property type="component" value="Unassembled WGS sequence"/>
</dbReference>
<dbReference type="InterPro" id="IPR019775">
    <property type="entry name" value="WD40_repeat_CS"/>
</dbReference>
<dbReference type="InterPro" id="IPR001810">
    <property type="entry name" value="F-box_dom"/>
</dbReference>
<dbReference type="OrthoDB" id="19711at2759"/>
<evidence type="ECO:0000259" key="5">
    <source>
        <dbReference type="PROSITE" id="PS50181"/>
    </source>
</evidence>
<dbReference type="CDD" id="cd00200">
    <property type="entry name" value="WD40"/>
    <property type="match status" value="1"/>
</dbReference>
<dbReference type="InterPro" id="IPR001680">
    <property type="entry name" value="WD40_rpt"/>
</dbReference>
<proteinExistence type="predicted"/>
<dbReference type="EMBL" id="KB008148">
    <property type="protein sequence ID" value="ELR11703.1"/>
    <property type="molecule type" value="Genomic_DNA"/>
</dbReference>
<reference evidence="6 7" key="1">
    <citation type="journal article" date="2013" name="Genome Biol.">
        <title>Genome of Acanthamoeba castellanii highlights extensive lateral gene transfer and early evolution of tyrosine kinase signaling.</title>
        <authorList>
            <person name="Clarke M."/>
            <person name="Lohan A.J."/>
            <person name="Liu B."/>
            <person name="Lagkouvardos I."/>
            <person name="Roy S."/>
            <person name="Zafar N."/>
            <person name="Bertelli C."/>
            <person name="Schilde C."/>
            <person name="Kianianmomeni A."/>
            <person name="Burglin T.R."/>
            <person name="Frech C."/>
            <person name="Turcotte B."/>
            <person name="Kopec K.O."/>
            <person name="Synnott J.M."/>
            <person name="Choo C."/>
            <person name="Paponov I."/>
            <person name="Finkler A."/>
            <person name="Soon Heng Tan C."/>
            <person name="Hutchins A.P."/>
            <person name="Weinmeier T."/>
            <person name="Rattei T."/>
            <person name="Chu J.S."/>
            <person name="Gimenez G."/>
            <person name="Irimia M."/>
            <person name="Rigden D.J."/>
            <person name="Fitzpatrick D.A."/>
            <person name="Lorenzo-Morales J."/>
            <person name="Bateman A."/>
            <person name="Chiu C.H."/>
            <person name="Tang P."/>
            <person name="Hegemann P."/>
            <person name="Fromm H."/>
            <person name="Raoult D."/>
            <person name="Greub G."/>
            <person name="Miranda-Saavedra D."/>
            <person name="Chen N."/>
            <person name="Nash P."/>
            <person name="Ginger M.L."/>
            <person name="Horn M."/>
            <person name="Schaap P."/>
            <person name="Caler L."/>
            <person name="Loftus B."/>
        </authorList>
    </citation>
    <scope>NUCLEOTIDE SEQUENCE [LARGE SCALE GENOMIC DNA]</scope>
    <source>
        <strain evidence="6 7">Neff</strain>
    </source>
</reference>
<dbReference type="SMART" id="SM00320">
    <property type="entry name" value="WD40"/>
    <property type="match status" value="8"/>
</dbReference>
<dbReference type="PANTHER" id="PTHR22847:SF637">
    <property type="entry name" value="WD REPEAT DOMAIN 5B"/>
    <property type="match status" value="1"/>
</dbReference>
<accession>L8GG50</accession>
<dbReference type="OMA" id="NWINEEP"/>
<evidence type="ECO:0000313" key="6">
    <source>
        <dbReference type="EMBL" id="ELR11703.1"/>
    </source>
</evidence>
<dbReference type="STRING" id="1257118.L8GG50"/>
<dbReference type="InterPro" id="IPR020472">
    <property type="entry name" value="WD40_PAC1"/>
</dbReference>
<evidence type="ECO:0000256" key="3">
    <source>
        <dbReference type="PROSITE-ProRule" id="PRU00221"/>
    </source>
</evidence>
<dbReference type="RefSeq" id="XP_004333716.1">
    <property type="nucleotide sequence ID" value="XM_004333668.1"/>
</dbReference>
<dbReference type="PRINTS" id="PR00320">
    <property type="entry name" value="GPROTEINBRPT"/>
</dbReference>
<name>L8GG50_ACACF</name>
<dbReference type="SUPFAM" id="SSF81383">
    <property type="entry name" value="F-box domain"/>
    <property type="match status" value="1"/>
</dbReference>
<dbReference type="InterPro" id="IPR036047">
    <property type="entry name" value="F-box-like_dom_sf"/>
</dbReference>
<dbReference type="SUPFAM" id="SSF50978">
    <property type="entry name" value="WD40 repeat-like"/>
    <property type="match status" value="1"/>
</dbReference>
<protein>
    <submittedName>
        <fullName evidence="6">F-box domain containing protein</fullName>
    </submittedName>
</protein>
<feature type="repeat" description="WD" evidence="3">
    <location>
        <begin position="370"/>
        <end position="409"/>
    </location>
</feature>
<dbReference type="Pfam" id="PF12937">
    <property type="entry name" value="F-box-like"/>
    <property type="match status" value="1"/>
</dbReference>
<dbReference type="Gene3D" id="2.130.10.10">
    <property type="entry name" value="YVTN repeat-like/Quinoprotein amine dehydrogenase"/>
    <property type="match status" value="3"/>
</dbReference>
<keyword evidence="1 3" id="KW-0853">WD repeat</keyword>
<feature type="region of interest" description="Disordered" evidence="4">
    <location>
        <begin position="22"/>
        <end position="42"/>
    </location>
</feature>
<dbReference type="GeneID" id="14911989"/>
<gene>
    <name evidence="6" type="ORF">ACA1_261210</name>
</gene>